<evidence type="ECO:0000259" key="1">
    <source>
        <dbReference type="PROSITE" id="PS50181"/>
    </source>
</evidence>
<dbReference type="PROSITE" id="PS50181">
    <property type="entry name" value="FBOX"/>
    <property type="match status" value="1"/>
</dbReference>
<dbReference type="InterPro" id="IPR036047">
    <property type="entry name" value="F-box-like_dom_sf"/>
</dbReference>
<dbReference type="EMBL" id="KV440981">
    <property type="protein sequence ID" value="OAD73192.1"/>
    <property type="molecule type" value="Genomic_DNA"/>
</dbReference>
<evidence type="ECO:0000313" key="2">
    <source>
        <dbReference type="EMBL" id="OAD73192.1"/>
    </source>
</evidence>
<reference evidence="3" key="1">
    <citation type="submission" date="2015-06" db="EMBL/GenBank/DDBJ databases">
        <title>Expansion of signal transduction pathways in fungi by whole-genome duplication.</title>
        <authorList>
            <consortium name="DOE Joint Genome Institute"/>
            <person name="Corrochano L.M."/>
            <person name="Kuo A."/>
            <person name="Marcet-Houben M."/>
            <person name="Polaino S."/>
            <person name="Salamov A."/>
            <person name="Villalobos J.M."/>
            <person name="Alvarez M.I."/>
            <person name="Avalos J."/>
            <person name="Benito E.P."/>
            <person name="Benoit I."/>
            <person name="Burger G."/>
            <person name="Camino L.P."/>
            <person name="Canovas D."/>
            <person name="Cerda-Olmedo E."/>
            <person name="Cheng J.-F."/>
            <person name="Dominguez A."/>
            <person name="Elias M."/>
            <person name="Eslava A.P."/>
            <person name="Glaser F."/>
            <person name="Grimwood J."/>
            <person name="Gutierrez G."/>
            <person name="Heitman J."/>
            <person name="Henrissat B."/>
            <person name="Iturriaga E.A."/>
            <person name="Lang B.F."/>
            <person name="Lavin J.L."/>
            <person name="Lee S."/>
            <person name="Li W."/>
            <person name="Lindquist E."/>
            <person name="Lopez-Garcia S."/>
            <person name="Luque E.M."/>
            <person name="Marcos A.T."/>
            <person name="Martin J."/>
            <person name="McCluskey K."/>
            <person name="Medina H.R."/>
            <person name="Miralles-Duran A."/>
            <person name="Miyazaki A."/>
            <person name="Munoz-Torres E."/>
            <person name="Oguiza J.A."/>
            <person name="Ohm R."/>
            <person name="Olmedo M."/>
            <person name="Orejas M."/>
            <person name="Ortiz-Castellanos L."/>
            <person name="Pisabarro A.G."/>
            <person name="Rodriguez-Romero J."/>
            <person name="Ruiz-Herrera J."/>
            <person name="Ruiz-Vazquez R."/>
            <person name="Sanz C."/>
            <person name="Schackwitz W."/>
            <person name="Schmutz J."/>
            <person name="Shahriari M."/>
            <person name="Shelest E."/>
            <person name="Silva-Franco F."/>
            <person name="Soanes D."/>
            <person name="Syed K."/>
            <person name="Tagua V.G."/>
            <person name="Talbot N.J."/>
            <person name="Thon M."/>
            <person name="De vries R.P."/>
            <person name="Wiebenga A."/>
            <person name="Yadav J.S."/>
            <person name="Braun E.L."/>
            <person name="Baker S."/>
            <person name="Garre V."/>
            <person name="Horwitz B."/>
            <person name="Torres-Martinez S."/>
            <person name="Idnurm A."/>
            <person name="Herrera-Estrella A."/>
            <person name="Gabaldon T."/>
            <person name="Grigoriev I.V."/>
        </authorList>
    </citation>
    <scope>NUCLEOTIDE SEQUENCE [LARGE SCALE GENOMIC DNA]</scope>
    <source>
        <strain evidence="3">NRRL 1555(-)</strain>
    </source>
</reference>
<dbReference type="RefSeq" id="XP_018291232.1">
    <property type="nucleotide sequence ID" value="XM_018435890.1"/>
</dbReference>
<keyword evidence="3" id="KW-1185">Reference proteome</keyword>
<dbReference type="Pfam" id="PF12937">
    <property type="entry name" value="F-box-like"/>
    <property type="match status" value="1"/>
</dbReference>
<feature type="domain" description="F-box" evidence="1">
    <location>
        <begin position="1"/>
        <end position="44"/>
    </location>
</feature>
<dbReference type="VEuPathDB" id="FungiDB:PHYBLDRAFT_168542"/>
<sequence length="643" mass="74027">MTLNLPAEILSKIAYYLSLDEKIICSGVCRQWKGVFQLASWDRITINDRNICSFTKWDNTDFPQYKENGEHVKNIIMTNTGAFEEDGWKLIQFTFPYIRRIYFSYINLCNVLIDEPDFCLHWVFLKTVVLNMGFYYFSGRNKFFEILSGLPCLRRIKLVANQKDSSSLRMGTFESMQKHLPLLEYISLNARLSRANQTALLTAKDIILGNSVTEFKLTCPNININWLCYFTRKYLNVRKLKLKTYLVTPAHTTQDTTTPLSAVIPQKFAHLENAYISVRHNENNEQDLLWKSISPSSIPVRRLAYRQGAHDSPCDKPSTDSLQLWVDNCSKTIEYLDISSFWKLDGISHIPFNFQYCPHLVYLNLSARVSIKLDCLLDNCKALKKIKLKLSKIICDQNTSGSSLSHDVSTISLYFLDIGTEMLNYISCRCRKLRNLGFHTVNITGNLSEETGSLLIDLSYSHLKSLSFKNTLICLYSNPNEKYILHRTAICCPLYSHSNNQKLCDNISDKAAIATDDKEQFKENQKSMWTDRYITESGPESVRNMSRVIESENATITRPYHFNVQEGRNAKTSSEFKSAAGHIDDQTKKTDVCSLDDAEIICLRQVFKEDQKEDLCHGYVEFRLGSLRKFQYSITNVSNNLQV</sequence>
<protein>
    <recommendedName>
        <fullName evidence="1">F-box domain-containing protein</fullName>
    </recommendedName>
</protein>
<accession>A0A162U3L8</accession>
<organism evidence="2 3">
    <name type="scientific">Phycomyces blakesleeanus (strain ATCC 8743b / DSM 1359 / FGSC 10004 / NBRC 33097 / NRRL 1555)</name>
    <dbReference type="NCBI Taxonomy" id="763407"/>
    <lineage>
        <taxon>Eukaryota</taxon>
        <taxon>Fungi</taxon>
        <taxon>Fungi incertae sedis</taxon>
        <taxon>Mucoromycota</taxon>
        <taxon>Mucoromycotina</taxon>
        <taxon>Mucoromycetes</taxon>
        <taxon>Mucorales</taxon>
        <taxon>Phycomycetaceae</taxon>
        <taxon>Phycomyces</taxon>
    </lineage>
</organism>
<dbReference type="InterPro" id="IPR032675">
    <property type="entry name" value="LRR_dom_sf"/>
</dbReference>
<gene>
    <name evidence="2" type="ORF">PHYBLDRAFT_168542</name>
</gene>
<dbReference type="AlphaFoldDB" id="A0A162U3L8"/>
<dbReference type="Gene3D" id="3.80.10.10">
    <property type="entry name" value="Ribonuclease Inhibitor"/>
    <property type="match status" value="1"/>
</dbReference>
<dbReference type="Proteomes" id="UP000077315">
    <property type="component" value="Unassembled WGS sequence"/>
</dbReference>
<proteinExistence type="predicted"/>
<dbReference type="SUPFAM" id="SSF52047">
    <property type="entry name" value="RNI-like"/>
    <property type="match status" value="1"/>
</dbReference>
<dbReference type="OrthoDB" id="2242631at2759"/>
<evidence type="ECO:0000313" key="3">
    <source>
        <dbReference type="Proteomes" id="UP000077315"/>
    </source>
</evidence>
<dbReference type="Gene3D" id="1.20.1280.50">
    <property type="match status" value="1"/>
</dbReference>
<dbReference type="SUPFAM" id="SSF81383">
    <property type="entry name" value="F-box domain"/>
    <property type="match status" value="1"/>
</dbReference>
<dbReference type="InParanoid" id="A0A162U3L8"/>
<dbReference type="GeneID" id="28996796"/>
<dbReference type="InterPro" id="IPR001810">
    <property type="entry name" value="F-box_dom"/>
</dbReference>
<name>A0A162U3L8_PHYB8</name>